<accession>A0A1F5TBP6</accession>
<dbReference type="EMBL" id="MFGM01000042">
    <property type="protein sequence ID" value="OGF35881.1"/>
    <property type="molecule type" value="Genomic_DNA"/>
</dbReference>
<protein>
    <submittedName>
        <fullName evidence="1">Uncharacterized protein</fullName>
    </submittedName>
</protein>
<comment type="caution">
    <text evidence="1">The sequence shown here is derived from an EMBL/GenBank/DDBJ whole genome shotgun (WGS) entry which is preliminary data.</text>
</comment>
<name>A0A1F5TBP6_9BACT</name>
<sequence>MNKINIKININKDAWNWWDACNKVSYGVKWSERISGDIKGKIIGQGKKQALSVLSPYLQWLYKKEDMVVKAVEVSKVFAAVSAEIFRRMEKVTGRKIYRDSFTIFLTTFPRAAYDFSKGYVWLPVVWPEETYIRTFLHELLHFQTYAYWSKYQKEVGNERFEDAKEALTIILRIVTELPGVSATGSTNDR</sequence>
<evidence type="ECO:0000313" key="1">
    <source>
        <dbReference type="EMBL" id="OGF35881.1"/>
    </source>
</evidence>
<reference evidence="1 2" key="1">
    <citation type="journal article" date="2016" name="Nat. Commun.">
        <title>Thousands of microbial genomes shed light on interconnected biogeochemical processes in an aquifer system.</title>
        <authorList>
            <person name="Anantharaman K."/>
            <person name="Brown C.T."/>
            <person name="Hug L.A."/>
            <person name="Sharon I."/>
            <person name="Castelle C.J."/>
            <person name="Probst A.J."/>
            <person name="Thomas B.C."/>
            <person name="Singh A."/>
            <person name="Wilkins M.J."/>
            <person name="Karaoz U."/>
            <person name="Brodie E.L."/>
            <person name="Williams K.H."/>
            <person name="Hubbard S.S."/>
            <person name="Banfield J.F."/>
        </authorList>
    </citation>
    <scope>NUCLEOTIDE SEQUENCE [LARGE SCALE GENOMIC DNA]</scope>
</reference>
<proteinExistence type="predicted"/>
<dbReference type="Proteomes" id="UP000178656">
    <property type="component" value="Unassembled WGS sequence"/>
</dbReference>
<gene>
    <name evidence="1" type="ORF">A2482_00510</name>
</gene>
<evidence type="ECO:0000313" key="2">
    <source>
        <dbReference type="Proteomes" id="UP000178656"/>
    </source>
</evidence>
<organism evidence="1 2">
    <name type="scientific">Candidatus Falkowbacteria bacterium RIFOXYC2_FULL_48_21</name>
    <dbReference type="NCBI Taxonomy" id="1798005"/>
    <lineage>
        <taxon>Bacteria</taxon>
        <taxon>Candidatus Falkowiibacteriota</taxon>
    </lineage>
</organism>
<dbReference type="AlphaFoldDB" id="A0A1F5TBP6"/>